<protein>
    <submittedName>
        <fullName evidence="1">Uncharacterized protein</fullName>
    </submittedName>
</protein>
<dbReference type="Proteomes" id="UP000292262">
    <property type="component" value="Unassembled WGS sequence"/>
</dbReference>
<comment type="caution">
    <text evidence="1">The sequence shown here is derived from an EMBL/GenBank/DDBJ whole genome shotgun (WGS) entry which is preliminary data.</text>
</comment>
<reference evidence="1 2" key="1">
    <citation type="submission" date="2019-02" db="EMBL/GenBank/DDBJ databases">
        <title>Genomic Encyclopedia of Type Strains, Phase IV (KMG-IV): sequencing the most valuable type-strain genomes for metagenomic binning, comparative biology and taxonomic classification.</title>
        <authorList>
            <person name="Goeker M."/>
        </authorList>
    </citation>
    <scope>NUCLEOTIDE SEQUENCE [LARGE SCALE GENOMIC DNA]</scope>
    <source>
        <strain evidence="1 2">DSM 17196</strain>
    </source>
</reference>
<name>A0A4Q7PJK7_9FLAO</name>
<keyword evidence="2" id="KW-1185">Reference proteome</keyword>
<evidence type="ECO:0000313" key="2">
    <source>
        <dbReference type="Proteomes" id="UP000292262"/>
    </source>
</evidence>
<evidence type="ECO:0000313" key="1">
    <source>
        <dbReference type="EMBL" id="RZT00239.1"/>
    </source>
</evidence>
<sequence length="140" mass="16551">MSSDEKAVLLLKSNYNQWLYTTYGYRKWAPTKKDIDRAHHILSTAIKNDEFNFLKTPSLQDLKGYYRQYIPYINAKGEKVIKINAFCELLEVPPASTSESKVWTKMDWKNRYVDVDDGGYCYWRVVINLDRNTYYNLIIG</sequence>
<dbReference type="AlphaFoldDB" id="A0A4Q7PJK7"/>
<accession>A0A4Q7PJK7</accession>
<proteinExistence type="predicted"/>
<organism evidence="1 2">
    <name type="scientific">Aquimarina brevivitae</name>
    <dbReference type="NCBI Taxonomy" id="323412"/>
    <lineage>
        <taxon>Bacteria</taxon>
        <taxon>Pseudomonadati</taxon>
        <taxon>Bacteroidota</taxon>
        <taxon>Flavobacteriia</taxon>
        <taxon>Flavobacteriales</taxon>
        <taxon>Flavobacteriaceae</taxon>
        <taxon>Aquimarina</taxon>
    </lineage>
</organism>
<dbReference type="EMBL" id="SGXE01000001">
    <property type="protein sequence ID" value="RZT00239.1"/>
    <property type="molecule type" value="Genomic_DNA"/>
</dbReference>
<gene>
    <name evidence="1" type="ORF">EV197_1475</name>
</gene>